<evidence type="ECO:0000313" key="2">
    <source>
        <dbReference type="EMBL" id="PJG40898.1"/>
    </source>
</evidence>
<protein>
    <submittedName>
        <fullName evidence="2">Uncharacterized protein</fullName>
    </submittedName>
</protein>
<keyword evidence="1" id="KW-1133">Transmembrane helix</keyword>
<feature type="transmembrane region" description="Helical" evidence="1">
    <location>
        <begin position="77"/>
        <end position="100"/>
    </location>
</feature>
<evidence type="ECO:0000313" key="3">
    <source>
        <dbReference type="Proteomes" id="UP000231328"/>
    </source>
</evidence>
<dbReference type="EMBL" id="NMVR01000005">
    <property type="protein sequence ID" value="PJG40898.1"/>
    <property type="molecule type" value="Genomic_DNA"/>
</dbReference>
<comment type="caution">
    <text evidence="2">The sequence shown here is derived from an EMBL/GenBank/DDBJ whole genome shotgun (WGS) entry which is preliminary data.</text>
</comment>
<feature type="transmembrane region" description="Helical" evidence="1">
    <location>
        <begin position="36"/>
        <end position="57"/>
    </location>
</feature>
<proteinExistence type="predicted"/>
<organism evidence="2 3">
    <name type="scientific">Enterobacter hormaechei</name>
    <dbReference type="NCBI Taxonomy" id="158836"/>
    <lineage>
        <taxon>Bacteria</taxon>
        <taxon>Pseudomonadati</taxon>
        <taxon>Pseudomonadota</taxon>
        <taxon>Gammaproteobacteria</taxon>
        <taxon>Enterobacterales</taxon>
        <taxon>Enterobacteriaceae</taxon>
        <taxon>Enterobacter</taxon>
        <taxon>Enterobacter cloacae complex</taxon>
    </lineage>
</organism>
<evidence type="ECO:0000256" key="1">
    <source>
        <dbReference type="SAM" id="Phobius"/>
    </source>
</evidence>
<dbReference type="Proteomes" id="UP000231328">
    <property type="component" value="Unassembled WGS sequence"/>
</dbReference>
<keyword evidence="1" id="KW-0472">Membrane</keyword>
<reference evidence="2 3" key="1">
    <citation type="submission" date="2017-07" db="EMBL/GenBank/DDBJ databases">
        <title>Draft genome sequence of Enterobacter cloacae ST128, a clinical strain coproducing KPC-2 and NDM-1 carbapenemases.</title>
        <authorList>
            <person name="Li X."/>
        </authorList>
    </citation>
    <scope>NUCLEOTIDE SEQUENCE [LARGE SCALE GENOMIC DNA]</scope>
    <source>
        <strain evidence="2 3">HBY</strain>
    </source>
</reference>
<keyword evidence="1" id="KW-0812">Transmembrane</keyword>
<sequence length="134" mass="15039">MAPHSLAAMLVIATSITSLTLRFVGSINVKKKYNKLIYTLIIFPVIKVGKAYASTMVGMMTGLTLILSFSEGISKTIMPLFFIVCISMYWFLFEAILYVSKNGLPSNVSKKNNKYFIANNSNYNTRSVFLHCMK</sequence>
<dbReference type="AlphaFoldDB" id="A0AAP8GQ55"/>
<accession>A0AAP8GQ55</accession>
<name>A0AAP8GQ55_9ENTR</name>
<feature type="transmembrane region" description="Helical" evidence="1">
    <location>
        <begin position="6"/>
        <end position="24"/>
    </location>
</feature>
<gene>
    <name evidence="2" type="ORF">CGZ54_04530</name>
</gene>